<dbReference type="EMBL" id="CP042912">
    <property type="protein sequence ID" value="QEG22432.1"/>
    <property type="molecule type" value="Genomic_DNA"/>
</dbReference>
<dbReference type="Proteomes" id="UP000322214">
    <property type="component" value="Chromosome"/>
</dbReference>
<sequence length="51" mass="5771">MFGNPVMNFQNINANGWGTCSSLRRIRSENDEVNRDADKFQHRTTGTIVTA</sequence>
<dbReference type="AlphaFoldDB" id="A0A5B9PBY8"/>
<name>A0A5B9PBY8_9BACT</name>
<organism evidence="1 2">
    <name type="scientific">Mariniblastus fucicola</name>
    <dbReference type="NCBI Taxonomy" id="980251"/>
    <lineage>
        <taxon>Bacteria</taxon>
        <taxon>Pseudomonadati</taxon>
        <taxon>Planctomycetota</taxon>
        <taxon>Planctomycetia</taxon>
        <taxon>Pirellulales</taxon>
        <taxon>Pirellulaceae</taxon>
        <taxon>Mariniblastus</taxon>
    </lineage>
</organism>
<evidence type="ECO:0000313" key="2">
    <source>
        <dbReference type="Proteomes" id="UP000322214"/>
    </source>
</evidence>
<protein>
    <submittedName>
        <fullName evidence="1">Uncharacterized protein</fullName>
    </submittedName>
</protein>
<accession>A0A5B9PBY8</accession>
<keyword evidence="2" id="KW-1185">Reference proteome</keyword>
<proteinExistence type="predicted"/>
<reference evidence="1 2" key="1">
    <citation type="submission" date="2019-08" db="EMBL/GenBank/DDBJ databases">
        <title>Deep-cultivation of Planctomycetes and their phenomic and genomic characterization uncovers novel biology.</title>
        <authorList>
            <person name="Wiegand S."/>
            <person name="Jogler M."/>
            <person name="Boedeker C."/>
            <person name="Pinto D."/>
            <person name="Vollmers J."/>
            <person name="Rivas-Marin E."/>
            <person name="Kohn T."/>
            <person name="Peeters S.H."/>
            <person name="Heuer A."/>
            <person name="Rast P."/>
            <person name="Oberbeckmann S."/>
            <person name="Bunk B."/>
            <person name="Jeske O."/>
            <person name="Meyerdierks A."/>
            <person name="Storesund J.E."/>
            <person name="Kallscheuer N."/>
            <person name="Luecker S."/>
            <person name="Lage O.M."/>
            <person name="Pohl T."/>
            <person name="Merkel B.J."/>
            <person name="Hornburger P."/>
            <person name="Mueller R.-W."/>
            <person name="Bruemmer F."/>
            <person name="Labrenz M."/>
            <person name="Spormann A.M."/>
            <person name="Op den Camp H."/>
            <person name="Overmann J."/>
            <person name="Amann R."/>
            <person name="Jetten M.S.M."/>
            <person name="Mascher T."/>
            <person name="Medema M.H."/>
            <person name="Devos D.P."/>
            <person name="Kaster A.-K."/>
            <person name="Ovreas L."/>
            <person name="Rohde M."/>
            <person name="Galperin M.Y."/>
            <person name="Jogler C."/>
        </authorList>
    </citation>
    <scope>NUCLEOTIDE SEQUENCE [LARGE SCALE GENOMIC DNA]</scope>
    <source>
        <strain evidence="1 2">FC18</strain>
    </source>
</reference>
<dbReference type="KEGG" id="mff:MFFC18_23120"/>
<evidence type="ECO:0000313" key="1">
    <source>
        <dbReference type="EMBL" id="QEG22432.1"/>
    </source>
</evidence>
<gene>
    <name evidence="1" type="ORF">MFFC18_23120</name>
</gene>